<dbReference type="PANTHER" id="PTHR34820">
    <property type="entry name" value="INNER MEMBRANE PROTEIN YEBZ"/>
    <property type="match status" value="1"/>
</dbReference>
<keyword evidence="2" id="KW-1003">Cell membrane</keyword>
<gene>
    <name evidence="8" type="ORF">NSIN_20141</name>
</gene>
<evidence type="ECO:0000256" key="5">
    <source>
        <dbReference type="ARBA" id="ARBA00023136"/>
    </source>
</evidence>
<keyword evidence="3 6" id="KW-0812">Transmembrane</keyword>
<accession>A0A2H1EF18</accession>
<dbReference type="GO" id="GO:0005886">
    <property type="term" value="C:plasma membrane"/>
    <property type="evidence" value="ECO:0007669"/>
    <property type="project" value="UniProtKB-SubCell"/>
</dbReference>
<keyword evidence="4 6" id="KW-1133">Transmembrane helix</keyword>
<dbReference type="EMBL" id="FRFC01000003">
    <property type="protein sequence ID" value="SHO43688.1"/>
    <property type="molecule type" value="Genomic_DNA"/>
</dbReference>
<feature type="domain" description="Copper resistance protein D" evidence="7">
    <location>
        <begin position="63"/>
        <end position="173"/>
    </location>
</feature>
<evidence type="ECO:0000256" key="6">
    <source>
        <dbReference type="SAM" id="Phobius"/>
    </source>
</evidence>
<evidence type="ECO:0000256" key="1">
    <source>
        <dbReference type="ARBA" id="ARBA00004651"/>
    </source>
</evidence>
<evidence type="ECO:0000256" key="4">
    <source>
        <dbReference type="ARBA" id="ARBA00022989"/>
    </source>
</evidence>
<dbReference type="AlphaFoldDB" id="A0A2H1EF18"/>
<dbReference type="Proteomes" id="UP000232412">
    <property type="component" value="Unassembled WGS sequence"/>
</dbReference>
<reference evidence="9" key="1">
    <citation type="submission" date="2016-12" db="EMBL/GenBank/DDBJ databases">
        <authorList>
            <person name="Herbold C."/>
        </authorList>
    </citation>
    <scope>NUCLEOTIDE SEQUENCE [LARGE SCALE GENOMIC DNA]</scope>
</reference>
<dbReference type="InterPro" id="IPR008457">
    <property type="entry name" value="Cu-R_CopD_dom"/>
</dbReference>
<sequence>MKIVLFVDIPTSVMLIADALIMWAHLLAASIWVGGSIFIGIVLAPLLKTISDSVEGRLSIMIRVGRKFNKIGVPSLIVLIVTGIYNSAGVITKPSMILDTNYGIVLLIKVLLVIALIIIFAIHVRLIRGEVERKIESKELSGDALQKLRSKIITLGRLTVIISILILLMAALLHAGV</sequence>
<dbReference type="Pfam" id="PF05425">
    <property type="entry name" value="CopD"/>
    <property type="match status" value="1"/>
</dbReference>
<evidence type="ECO:0000256" key="3">
    <source>
        <dbReference type="ARBA" id="ARBA00022692"/>
    </source>
</evidence>
<feature type="transmembrane region" description="Helical" evidence="6">
    <location>
        <begin position="155"/>
        <end position="175"/>
    </location>
</feature>
<feature type="transmembrane region" description="Helical" evidence="6">
    <location>
        <begin position="100"/>
        <end position="124"/>
    </location>
</feature>
<protein>
    <recommendedName>
        <fullName evidence="7">Copper resistance protein D domain-containing protein</fullName>
    </recommendedName>
</protein>
<keyword evidence="9" id="KW-1185">Reference proteome</keyword>
<organism evidence="8 9">
    <name type="scientific">Nitrosotalea sinensis</name>
    <dbReference type="NCBI Taxonomy" id="1499975"/>
    <lineage>
        <taxon>Archaea</taxon>
        <taxon>Nitrososphaerota</taxon>
        <taxon>Nitrososphaeria</taxon>
        <taxon>Nitrosotaleales</taxon>
        <taxon>Nitrosotaleaceae</taxon>
        <taxon>Nitrosotalea</taxon>
    </lineage>
</organism>
<keyword evidence="5 6" id="KW-0472">Membrane</keyword>
<feature type="transmembrane region" description="Helical" evidence="6">
    <location>
        <begin position="20"/>
        <end position="47"/>
    </location>
</feature>
<dbReference type="GO" id="GO:0006825">
    <property type="term" value="P:copper ion transport"/>
    <property type="evidence" value="ECO:0007669"/>
    <property type="project" value="InterPro"/>
</dbReference>
<comment type="subcellular location">
    <subcellularLocation>
        <location evidence="1">Cell membrane</location>
        <topology evidence="1">Multi-pass membrane protein</topology>
    </subcellularLocation>
</comment>
<dbReference type="PANTHER" id="PTHR34820:SF4">
    <property type="entry name" value="INNER MEMBRANE PROTEIN YEBZ"/>
    <property type="match status" value="1"/>
</dbReference>
<evidence type="ECO:0000313" key="9">
    <source>
        <dbReference type="Proteomes" id="UP000232412"/>
    </source>
</evidence>
<feature type="transmembrane region" description="Helical" evidence="6">
    <location>
        <begin position="68"/>
        <end position="88"/>
    </location>
</feature>
<proteinExistence type="predicted"/>
<evidence type="ECO:0000256" key="2">
    <source>
        <dbReference type="ARBA" id="ARBA00022475"/>
    </source>
</evidence>
<name>A0A2H1EF18_9ARCH</name>
<evidence type="ECO:0000259" key="7">
    <source>
        <dbReference type="Pfam" id="PF05425"/>
    </source>
</evidence>
<evidence type="ECO:0000313" key="8">
    <source>
        <dbReference type="EMBL" id="SHO43688.1"/>
    </source>
</evidence>
<dbReference type="InterPro" id="IPR032694">
    <property type="entry name" value="CopC/D"/>
</dbReference>